<protein>
    <submittedName>
        <fullName evidence="4">Adh short, KR, Epimerase, and/or NAD binding 10 domain containing protein</fullName>
    </submittedName>
</protein>
<proteinExistence type="inferred from homology"/>
<dbReference type="SUPFAM" id="SSF51735">
    <property type="entry name" value="NAD(P)-binding Rossmann-fold domains"/>
    <property type="match status" value="1"/>
</dbReference>
<dbReference type="PANTHER" id="PTHR43115">
    <property type="entry name" value="DEHYDROGENASE/REDUCTASE SDR FAMILY MEMBER 11"/>
    <property type="match status" value="1"/>
</dbReference>
<accession>A0A482WBC4</accession>
<dbReference type="Pfam" id="PF00106">
    <property type="entry name" value="adh_short"/>
    <property type="match status" value="1"/>
</dbReference>
<dbReference type="Gene3D" id="3.40.50.720">
    <property type="entry name" value="NAD(P)-binding Rossmann-like Domain"/>
    <property type="match status" value="1"/>
</dbReference>
<comment type="caution">
    <text evidence="4">The sequence shown here is derived from an EMBL/GenBank/DDBJ whole genome shotgun (WGS) entry which is preliminary data.</text>
</comment>
<comment type="similarity">
    <text evidence="1 3">Belongs to the short-chain dehydrogenases/reductases (SDR) family.</text>
</comment>
<evidence type="ECO:0000256" key="3">
    <source>
        <dbReference type="RuleBase" id="RU000363"/>
    </source>
</evidence>
<dbReference type="GO" id="GO:0016616">
    <property type="term" value="F:oxidoreductase activity, acting on the CH-OH group of donors, NAD or NADP as acceptor"/>
    <property type="evidence" value="ECO:0007669"/>
    <property type="project" value="UniProtKB-ARBA"/>
</dbReference>
<dbReference type="InterPro" id="IPR002347">
    <property type="entry name" value="SDR_fam"/>
</dbReference>
<evidence type="ECO:0000256" key="2">
    <source>
        <dbReference type="ARBA" id="ARBA00023002"/>
    </source>
</evidence>
<sequence>MVVSMDRWVGKVAIVTGAAGGIGSAIAEQLVENGLTVAGIDVRPELIEEHAKKLSGKKGKLHAIRTDLLKEEEILKAFESITKSLGPVHILVNCAGTFRPTTLIDGNIEFWKYVLNLNVLALCICTREAVKIMKANNINGHIIHINSIAGHVVSPLIPDVNVYAASKHAVTALTETLRQELNQIGSKMKVTSVSPGTVTTPMIDMSSAEFLTSNFKAALKNAPALKGEDIADGVIYAISTPEHVQ</sequence>
<dbReference type="AlphaFoldDB" id="A0A482WBC4"/>
<organism evidence="4 5">
    <name type="scientific">Asbolus verrucosus</name>
    <name type="common">Desert ironclad beetle</name>
    <dbReference type="NCBI Taxonomy" id="1661398"/>
    <lineage>
        <taxon>Eukaryota</taxon>
        <taxon>Metazoa</taxon>
        <taxon>Ecdysozoa</taxon>
        <taxon>Arthropoda</taxon>
        <taxon>Hexapoda</taxon>
        <taxon>Insecta</taxon>
        <taxon>Pterygota</taxon>
        <taxon>Neoptera</taxon>
        <taxon>Endopterygota</taxon>
        <taxon>Coleoptera</taxon>
        <taxon>Polyphaga</taxon>
        <taxon>Cucujiformia</taxon>
        <taxon>Tenebrionidae</taxon>
        <taxon>Pimeliinae</taxon>
        <taxon>Asbolus</taxon>
    </lineage>
</organism>
<dbReference type="PRINTS" id="PR00080">
    <property type="entry name" value="SDRFAMILY"/>
</dbReference>
<reference evidence="4 5" key="1">
    <citation type="submission" date="2017-03" db="EMBL/GenBank/DDBJ databases">
        <title>Genome of the blue death feigning beetle - Asbolus verrucosus.</title>
        <authorList>
            <person name="Rider S.D."/>
        </authorList>
    </citation>
    <scope>NUCLEOTIDE SEQUENCE [LARGE SCALE GENOMIC DNA]</scope>
    <source>
        <strain evidence="4">Butters</strain>
        <tissue evidence="4">Head and leg muscle</tissue>
    </source>
</reference>
<dbReference type="FunFam" id="3.40.50.720:FF:000047">
    <property type="entry name" value="NADP-dependent L-serine/L-allo-threonine dehydrogenase"/>
    <property type="match status" value="1"/>
</dbReference>
<feature type="non-terminal residue" evidence="4">
    <location>
        <position position="245"/>
    </location>
</feature>
<evidence type="ECO:0000256" key="1">
    <source>
        <dbReference type="ARBA" id="ARBA00006484"/>
    </source>
</evidence>
<dbReference type="Proteomes" id="UP000292052">
    <property type="component" value="Unassembled WGS sequence"/>
</dbReference>
<dbReference type="OrthoDB" id="1933717at2759"/>
<evidence type="ECO:0000313" key="4">
    <source>
        <dbReference type="EMBL" id="RZC42512.1"/>
    </source>
</evidence>
<name>A0A482WBC4_ASBVE</name>
<evidence type="ECO:0000313" key="5">
    <source>
        <dbReference type="Proteomes" id="UP000292052"/>
    </source>
</evidence>
<dbReference type="InterPro" id="IPR036291">
    <property type="entry name" value="NAD(P)-bd_dom_sf"/>
</dbReference>
<dbReference type="PRINTS" id="PR00081">
    <property type="entry name" value="GDHRDH"/>
</dbReference>
<keyword evidence="2" id="KW-0560">Oxidoreductase</keyword>
<dbReference type="EMBL" id="QDEB01007389">
    <property type="protein sequence ID" value="RZC42512.1"/>
    <property type="molecule type" value="Genomic_DNA"/>
</dbReference>
<dbReference type="PANTHER" id="PTHR43115:SF4">
    <property type="entry name" value="DEHYDROGENASE_REDUCTASE SDR FAMILY MEMBER 11"/>
    <property type="match status" value="1"/>
</dbReference>
<dbReference type="STRING" id="1661398.A0A482WBC4"/>
<keyword evidence="5" id="KW-1185">Reference proteome</keyword>
<gene>
    <name evidence="4" type="ORF">BDFB_002990</name>
</gene>